<dbReference type="Proteomes" id="UP000236569">
    <property type="component" value="Unassembled WGS sequence"/>
</dbReference>
<accession>A0A2I9CT94</accession>
<organism evidence="1 2">
    <name type="scientific">Deinococcus aerius</name>
    <dbReference type="NCBI Taxonomy" id="200253"/>
    <lineage>
        <taxon>Bacteria</taxon>
        <taxon>Thermotogati</taxon>
        <taxon>Deinococcota</taxon>
        <taxon>Deinococci</taxon>
        <taxon>Deinococcales</taxon>
        <taxon>Deinococcaceae</taxon>
        <taxon>Deinococcus</taxon>
    </lineage>
</organism>
<dbReference type="RefSeq" id="WP_103128426.1">
    <property type="nucleotide sequence ID" value="NZ_BFAG01000003.1"/>
</dbReference>
<sequence length="175" mass="18658">MTRPTPATLQTPAPFPGDLRTASLLLAAEVVLAHLHPRASLRLVRVDLKESPGVTYALAPDPQALVLNRGLREEVALVALAGEAMARLLGVTPGEGNPERNARILLASATRDPEELEVLDAQLTVLEARARALLRRSWAEVEVVAAGLREHGTLDAQAVAHRIACAQGIRGTLLN</sequence>
<dbReference type="OrthoDB" id="70354at2"/>
<protein>
    <submittedName>
        <fullName evidence="1">Uncharacterized protein</fullName>
    </submittedName>
</protein>
<name>A0A2I9CT94_9DEIO</name>
<dbReference type="AlphaFoldDB" id="A0A2I9CT94"/>
<evidence type="ECO:0000313" key="2">
    <source>
        <dbReference type="Proteomes" id="UP000236569"/>
    </source>
</evidence>
<gene>
    <name evidence="1" type="ORF">DAERI_030135</name>
</gene>
<comment type="caution">
    <text evidence="1">The sequence shown here is derived from an EMBL/GenBank/DDBJ whole genome shotgun (WGS) entry which is preliminary data.</text>
</comment>
<proteinExistence type="predicted"/>
<evidence type="ECO:0000313" key="1">
    <source>
        <dbReference type="EMBL" id="GBF04969.1"/>
    </source>
</evidence>
<reference evidence="2" key="1">
    <citation type="submission" date="2018-01" db="EMBL/GenBank/DDBJ databases">
        <title>Draft Genome Sequence of the Radioresistant Bacterium Deinococcus aerius TR0125, Isolated from the Higher Atmosphere above Japan.</title>
        <authorList>
            <person name="Satoh K."/>
            <person name="Arai H."/>
            <person name="Sanzen T."/>
            <person name="Kawaguchi Y."/>
            <person name="Hayashi H."/>
            <person name="Yokobori S."/>
            <person name="Yamagishi A."/>
            <person name="Oono Y."/>
            <person name="Narumi I."/>
        </authorList>
    </citation>
    <scope>NUCLEOTIDE SEQUENCE [LARGE SCALE GENOMIC DNA]</scope>
    <source>
        <strain evidence="2">TR0125</strain>
    </source>
</reference>
<dbReference type="EMBL" id="BFAG01000003">
    <property type="protein sequence ID" value="GBF04969.1"/>
    <property type="molecule type" value="Genomic_DNA"/>
</dbReference>
<keyword evidence="2" id="KW-1185">Reference proteome</keyword>